<reference evidence="3 4" key="1">
    <citation type="submission" date="2016-01" db="EMBL/GenBank/DDBJ databases">
        <title>The new phylogeny of the genus Mycobacterium.</title>
        <authorList>
            <person name="Tarcisio F."/>
            <person name="Conor M."/>
            <person name="Antonella G."/>
            <person name="Elisabetta G."/>
            <person name="Giulia F.S."/>
            <person name="Sara T."/>
            <person name="Anna F."/>
            <person name="Clotilde B."/>
            <person name="Roberto B."/>
            <person name="Veronica D.S."/>
            <person name="Fabio R."/>
            <person name="Monica P."/>
            <person name="Olivier J."/>
            <person name="Enrico T."/>
            <person name="Nicola S."/>
        </authorList>
    </citation>
    <scope>NUCLEOTIDE SEQUENCE [LARGE SCALE GENOMIC DNA]</scope>
    <source>
        <strain evidence="3 4">DSM 44626</strain>
    </source>
</reference>
<dbReference type="EMBL" id="LQPY01000037">
    <property type="protein sequence ID" value="ORW99877.1"/>
    <property type="molecule type" value="Genomic_DNA"/>
</dbReference>
<evidence type="ECO:0000313" key="3">
    <source>
        <dbReference type="EMBL" id="ORW99877.1"/>
    </source>
</evidence>
<evidence type="ECO:0000256" key="2">
    <source>
        <dbReference type="SAM" id="Phobius"/>
    </source>
</evidence>
<sequence>MKWWAALGAVYLVFMVAVLTNWVLGPLFKTVPVGPTPVPTFMKVAVVFFEVISIPAILACFYFMVVKPLRRDGKLSVDGALTIAFATVWFQDPLSAYSGTWFTYNAWALNYGSWVNSVPFATGKAAPGAMLVEPILIVPGAYVYCFVVAMFAGSWVMRTARKRWPSLSAVNLGVICVIAMFAFDIVLEGVMFMPLGIWEYPGGHFNIFPNTYHKFPLTEMLTAGSAFASVAILRFFKNDRGETLADRGLESLKVSDRRKSLLRALAMIGFVNMLFFGLYNVANTWTATRMADWPADLQKRSYLTNGLCGEGTDQMCPGPAVPQYRNDNQDPNGGSAHLGPNGNLVVPPNTTLPSMVPFDRG</sequence>
<keyword evidence="2" id="KW-0812">Transmembrane</keyword>
<feature type="region of interest" description="Disordered" evidence="1">
    <location>
        <begin position="318"/>
        <end position="361"/>
    </location>
</feature>
<name>A0ABX3VY05_9MYCO</name>
<organism evidence="3 4">
    <name type="scientific">Mycobacterium triplex</name>
    <dbReference type="NCBI Taxonomy" id="47839"/>
    <lineage>
        <taxon>Bacteria</taxon>
        <taxon>Bacillati</taxon>
        <taxon>Actinomycetota</taxon>
        <taxon>Actinomycetes</taxon>
        <taxon>Mycobacteriales</taxon>
        <taxon>Mycobacteriaceae</taxon>
        <taxon>Mycobacterium</taxon>
        <taxon>Mycobacterium simiae complex</taxon>
    </lineage>
</organism>
<gene>
    <name evidence="3" type="ORF">AWC29_26300</name>
</gene>
<proteinExistence type="predicted"/>
<feature type="transmembrane region" description="Helical" evidence="2">
    <location>
        <begin position="135"/>
        <end position="157"/>
    </location>
</feature>
<comment type="caution">
    <text evidence="3">The sequence shown here is derived from an EMBL/GenBank/DDBJ whole genome shotgun (WGS) entry which is preliminary data.</text>
</comment>
<evidence type="ECO:0000256" key="1">
    <source>
        <dbReference type="SAM" id="MobiDB-lite"/>
    </source>
</evidence>
<evidence type="ECO:0000313" key="4">
    <source>
        <dbReference type="Proteomes" id="UP000193710"/>
    </source>
</evidence>
<dbReference type="Proteomes" id="UP000193710">
    <property type="component" value="Unassembled WGS sequence"/>
</dbReference>
<keyword evidence="4" id="KW-1185">Reference proteome</keyword>
<accession>A0ABX3VY05</accession>
<feature type="transmembrane region" description="Helical" evidence="2">
    <location>
        <begin position="75"/>
        <end position="91"/>
    </location>
</feature>
<feature type="transmembrane region" description="Helical" evidence="2">
    <location>
        <begin position="261"/>
        <end position="282"/>
    </location>
</feature>
<dbReference type="InterPro" id="IPR033459">
    <property type="entry name" value="AveC-like"/>
</dbReference>
<dbReference type="Pfam" id="PF17198">
    <property type="entry name" value="AveC_like"/>
    <property type="match status" value="1"/>
</dbReference>
<feature type="transmembrane region" description="Helical" evidence="2">
    <location>
        <begin position="44"/>
        <end position="63"/>
    </location>
</feature>
<keyword evidence="2" id="KW-0472">Membrane</keyword>
<keyword evidence="2" id="KW-1133">Transmembrane helix</keyword>
<feature type="transmembrane region" description="Helical" evidence="2">
    <location>
        <begin position="169"/>
        <end position="197"/>
    </location>
</feature>
<evidence type="ECO:0008006" key="5">
    <source>
        <dbReference type="Google" id="ProtNLM"/>
    </source>
</evidence>
<protein>
    <recommendedName>
        <fullName evidence="5">Postpolyketide modification protein</fullName>
    </recommendedName>
</protein>
<feature type="transmembrane region" description="Helical" evidence="2">
    <location>
        <begin position="5"/>
        <end position="24"/>
    </location>
</feature>